<dbReference type="EMBL" id="FQNC01000069">
    <property type="protein sequence ID" value="SGZ08980.1"/>
    <property type="molecule type" value="Genomic_DNA"/>
</dbReference>
<evidence type="ECO:0000313" key="1">
    <source>
        <dbReference type="EMBL" id="SGZ08980.1"/>
    </source>
</evidence>
<sequence length="50" mass="5527">MQKTFRALGFVPSSKSTRRLMVLMHDASTVRGCLTTYKNSPISSLANPLN</sequence>
<reference evidence="1 2" key="1">
    <citation type="submission" date="2016-11" db="EMBL/GenBank/DDBJ databases">
        <authorList>
            <person name="Jaros S."/>
            <person name="Januszkiewicz K."/>
            <person name="Wedrychowicz H."/>
        </authorList>
    </citation>
    <scope>NUCLEOTIDE SEQUENCE [LARGE SCALE GENOMIC DNA]</scope>
</reference>
<keyword evidence="2" id="KW-1185">Reference proteome</keyword>
<proteinExistence type="predicted"/>
<dbReference type="AlphaFoldDB" id="A0A2X0PCD0"/>
<accession>A0A2X0PCD0</accession>
<name>A0A2X0PCD0_9BASI</name>
<protein>
    <submittedName>
        <fullName evidence="1">BQ5605_C030g10830 protein</fullName>
    </submittedName>
</protein>
<dbReference type="Proteomes" id="UP000249464">
    <property type="component" value="Unassembled WGS sequence"/>
</dbReference>
<organism evidence="1 2">
    <name type="scientific">Microbotryum silenes-dioicae</name>
    <dbReference type="NCBI Taxonomy" id="796604"/>
    <lineage>
        <taxon>Eukaryota</taxon>
        <taxon>Fungi</taxon>
        <taxon>Dikarya</taxon>
        <taxon>Basidiomycota</taxon>
        <taxon>Pucciniomycotina</taxon>
        <taxon>Microbotryomycetes</taxon>
        <taxon>Microbotryales</taxon>
        <taxon>Microbotryaceae</taxon>
        <taxon>Microbotryum</taxon>
    </lineage>
</organism>
<evidence type="ECO:0000313" key="2">
    <source>
        <dbReference type="Proteomes" id="UP000249464"/>
    </source>
</evidence>
<gene>
    <name evidence="1" type="primary">BQ5605_C030g10830</name>
    <name evidence="1" type="ORF">BQ5605_C030G10830</name>
</gene>